<sequence>MDQYAVIMAGGAGLRLWPLSREQRPKQFISADGTGSMLQRTIERISELIPPDKCFVITNHNYADLTQEVLGNLIPRQNIILEPLRKNTGGCISYAALLLERRFRKGSVCFIPADSYVGNKQEYLKAIRLAFKECSSSTLTVIGVNPTYPAIGYGYINIDSDPSAGPRQISRVRQFKEKPDTETARAYVASGQYLWNSGIVAGSLQAFKSGIQQHMQEHFHILSEALDHLDSPSFHSLIEQAYSRLPDLSFDNGVLEHSSSLMAVKGDFDWDDIGSLEAFGRLTGCDSSGNAVRGSHIGMDTRDSVIISSDILIASIGVSDMMIIQTKDVILVCPKERAQDIKAFVEYLKHAGYGDFT</sequence>
<dbReference type="Pfam" id="PF22640">
    <property type="entry name" value="ManC_GMP_beta-helix"/>
    <property type="match status" value="1"/>
</dbReference>
<dbReference type="Proteomes" id="UP000480151">
    <property type="component" value="Unassembled WGS sequence"/>
</dbReference>
<dbReference type="InterPro" id="IPR005835">
    <property type="entry name" value="NTP_transferase_dom"/>
</dbReference>
<dbReference type="AlphaFoldDB" id="A0A6M1PME0"/>
<reference evidence="3 4" key="1">
    <citation type="submission" date="2020-02" db="EMBL/GenBank/DDBJ databases">
        <authorList>
            <person name="Gao J."/>
            <person name="Sun J."/>
        </authorList>
    </citation>
    <scope>NUCLEOTIDE SEQUENCE [LARGE SCALE GENOMIC DNA]</scope>
    <source>
        <strain evidence="3 4">7124</strain>
    </source>
</reference>
<dbReference type="SUPFAM" id="SSF159283">
    <property type="entry name" value="Guanosine diphospho-D-mannose pyrophosphorylase/mannose-6-phosphate isomerase linker domain"/>
    <property type="match status" value="1"/>
</dbReference>
<dbReference type="Pfam" id="PF00483">
    <property type="entry name" value="NTP_transferase"/>
    <property type="match status" value="1"/>
</dbReference>
<dbReference type="InterPro" id="IPR051161">
    <property type="entry name" value="Mannose-6P_isomerase_type2"/>
</dbReference>
<keyword evidence="4" id="KW-1185">Reference proteome</keyword>
<organism evidence="3 4">
    <name type="scientific">Paenibacillus apii</name>
    <dbReference type="NCBI Taxonomy" id="1850370"/>
    <lineage>
        <taxon>Bacteria</taxon>
        <taxon>Bacillati</taxon>
        <taxon>Bacillota</taxon>
        <taxon>Bacilli</taxon>
        <taxon>Bacillales</taxon>
        <taxon>Paenibacillaceae</taxon>
        <taxon>Paenibacillus</taxon>
    </lineage>
</organism>
<name>A0A6M1PME0_9BACL</name>
<accession>A0A6M1PME0</accession>
<dbReference type="Gene3D" id="3.90.550.10">
    <property type="entry name" value="Spore Coat Polysaccharide Biosynthesis Protein SpsA, Chain A"/>
    <property type="match status" value="1"/>
</dbReference>
<keyword evidence="3" id="KW-0548">Nucleotidyltransferase</keyword>
<dbReference type="PANTHER" id="PTHR46390:SF1">
    <property type="entry name" value="MANNOSE-1-PHOSPHATE GUANYLYLTRANSFERASE"/>
    <property type="match status" value="1"/>
</dbReference>
<protein>
    <submittedName>
        <fullName evidence="3">Mannose-1-phosphate guanylyltransferase</fullName>
    </submittedName>
</protein>
<dbReference type="InterPro" id="IPR029044">
    <property type="entry name" value="Nucleotide-diphossugar_trans"/>
</dbReference>
<evidence type="ECO:0000313" key="3">
    <source>
        <dbReference type="EMBL" id="NGM83648.1"/>
    </source>
</evidence>
<dbReference type="RefSeq" id="WP_165099377.1">
    <property type="nucleotide sequence ID" value="NZ_JAAKGU010000006.1"/>
</dbReference>
<dbReference type="InterPro" id="IPR054566">
    <property type="entry name" value="ManC/GMP-like_b-helix"/>
</dbReference>
<proteinExistence type="predicted"/>
<feature type="domain" description="Nucleotidyl transferase" evidence="1">
    <location>
        <begin position="5"/>
        <end position="279"/>
    </location>
</feature>
<comment type="caution">
    <text evidence="3">The sequence shown here is derived from an EMBL/GenBank/DDBJ whole genome shotgun (WGS) entry which is preliminary data.</text>
</comment>
<dbReference type="PANTHER" id="PTHR46390">
    <property type="entry name" value="MANNOSE-1-PHOSPHATE GUANYLYLTRANSFERASE"/>
    <property type="match status" value="1"/>
</dbReference>
<dbReference type="CDD" id="cd02509">
    <property type="entry name" value="GDP-M1P_Guanylyltransferase"/>
    <property type="match status" value="1"/>
</dbReference>
<dbReference type="GO" id="GO:0009298">
    <property type="term" value="P:GDP-mannose biosynthetic process"/>
    <property type="evidence" value="ECO:0007669"/>
    <property type="project" value="TreeGrafter"/>
</dbReference>
<dbReference type="InterPro" id="IPR049577">
    <property type="entry name" value="GMPP_N"/>
</dbReference>
<dbReference type="EMBL" id="JAAKGU010000006">
    <property type="protein sequence ID" value="NGM83648.1"/>
    <property type="molecule type" value="Genomic_DNA"/>
</dbReference>
<feature type="domain" description="MannoseP isomerase/GMP-like beta-helix" evidence="2">
    <location>
        <begin position="294"/>
        <end position="348"/>
    </location>
</feature>
<gene>
    <name evidence="3" type="ORF">G5B47_14600</name>
</gene>
<evidence type="ECO:0000313" key="4">
    <source>
        <dbReference type="Proteomes" id="UP000480151"/>
    </source>
</evidence>
<evidence type="ECO:0000259" key="1">
    <source>
        <dbReference type="Pfam" id="PF00483"/>
    </source>
</evidence>
<keyword evidence="3" id="KW-0808">Transferase</keyword>
<dbReference type="GO" id="GO:0004475">
    <property type="term" value="F:mannose-1-phosphate guanylyltransferase (GTP) activity"/>
    <property type="evidence" value="ECO:0007669"/>
    <property type="project" value="InterPro"/>
</dbReference>
<evidence type="ECO:0000259" key="2">
    <source>
        <dbReference type="Pfam" id="PF22640"/>
    </source>
</evidence>
<dbReference type="SUPFAM" id="SSF53448">
    <property type="entry name" value="Nucleotide-diphospho-sugar transferases"/>
    <property type="match status" value="1"/>
</dbReference>